<protein>
    <recommendedName>
        <fullName evidence="2">PiggyBac transposable element-derived protein domain-containing protein</fullName>
    </recommendedName>
</protein>
<reference evidence="3 4" key="1">
    <citation type="journal article" date="2022" name="Allergy">
        <title>Genome assembly and annotation of Periplaneta americana reveal a comprehensive cockroach allergen profile.</title>
        <authorList>
            <person name="Wang L."/>
            <person name="Xiong Q."/>
            <person name="Saelim N."/>
            <person name="Wang L."/>
            <person name="Nong W."/>
            <person name="Wan A.T."/>
            <person name="Shi M."/>
            <person name="Liu X."/>
            <person name="Cao Q."/>
            <person name="Hui J.H.L."/>
            <person name="Sookrung N."/>
            <person name="Leung T.F."/>
            <person name="Tungtrongchitr A."/>
            <person name="Tsui S.K.W."/>
        </authorList>
    </citation>
    <scope>NUCLEOTIDE SEQUENCE [LARGE SCALE GENOMIC DNA]</scope>
    <source>
        <strain evidence="3">PWHHKU_190912</strain>
    </source>
</reference>
<dbReference type="InterPro" id="IPR029526">
    <property type="entry name" value="PGBD"/>
</dbReference>
<evidence type="ECO:0000313" key="4">
    <source>
        <dbReference type="Proteomes" id="UP001148838"/>
    </source>
</evidence>
<feature type="compositionally biased region" description="Acidic residues" evidence="1">
    <location>
        <begin position="158"/>
        <end position="167"/>
    </location>
</feature>
<feature type="compositionally biased region" description="Basic and acidic residues" evidence="1">
    <location>
        <begin position="144"/>
        <end position="157"/>
    </location>
</feature>
<dbReference type="PANTHER" id="PTHR46599">
    <property type="entry name" value="PIGGYBAC TRANSPOSABLE ELEMENT-DERIVED PROTEIN 4"/>
    <property type="match status" value="1"/>
</dbReference>
<gene>
    <name evidence="3" type="ORF">ANN_08694</name>
</gene>
<name>A0ABQ8T261_PERAM</name>
<comment type="caution">
    <text evidence="3">The sequence shown here is derived from an EMBL/GenBank/DDBJ whole genome shotgun (WGS) entry which is preliminary data.</text>
</comment>
<proteinExistence type="predicted"/>
<dbReference type="Pfam" id="PF13843">
    <property type="entry name" value="DDE_Tnp_1_7"/>
    <property type="match status" value="2"/>
</dbReference>
<dbReference type="PANTHER" id="PTHR46599:SF6">
    <property type="entry name" value="DUAL SPECIFICITY PHOSPHATASE 26"/>
    <property type="match status" value="1"/>
</dbReference>
<keyword evidence="4" id="KW-1185">Reference proteome</keyword>
<evidence type="ECO:0000256" key="1">
    <source>
        <dbReference type="SAM" id="MobiDB-lite"/>
    </source>
</evidence>
<sequence>MEFVGVVVPRHQDKGNSANGFQPQPLEAELLGNFRHWTSDSFRLHYFRLHVSSGIDWQIKQTWRQDSPTDTIYICMIPGSRRGFHSRRRQTRDLWALYSSLEQMAPWWMKMEETEAVRVRKLLLEVESEEQEENTEGGASESDGWPHSETESEHNTESEEDADSVDEDISEIEENSTDFYLDGTGMDIFRTTMSLQRFRFILQCLRFDDKSTRAERSKIDKLAPIRDVFEHFVANCRNNTRKPRKYGIKIFALADSRTFYSSNLEVYTGKQPEGPYNLSNSADAVVERLISRISGSGRNVTVDNWFNSVPLATRLLKDHNLTLLGTLRKNKKELPPEFVQTKNRQIHSSMFGFNGDITLVSHAPKKGKVVLLLSTMHHDDKIDESTGEQKKPDMITSYNTFKGGVDTVDQIDVIVSTHLPMTALDQPTEDNKMETRGSPDSLETFTFQYTIKSIKNQYLSLTLTHMPRVPE</sequence>
<feature type="domain" description="PiggyBac transposable element-derived protein" evidence="2">
    <location>
        <begin position="183"/>
        <end position="238"/>
    </location>
</feature>
<evidence type="ECO:0000313" key="3">
    <source>
        <dbReference type="EMBL" id="KAJ4440549.1"/>
    </source>
</evidence>
<dbReference type="Proteomes" id="UP001148838">
    <property type="component" value="Unassembled WGS sequence"/>
</dbReference>
<dbReference type="EMBL" id="JAJSOF020000017">
    <property type="protein sequence ID" value="KAJ4440549.1"/>
    <property type="molecule type" value="Genomic_DNA"/>
</dbReference>
<organism evidence="3 4">
    <name type="scientific">Periplaneta americana</name>
    <name type="common">American cockroach</name>
    <name type="synonym">Blatta americana</name>
    <dbReference type="NCBI Taxonomy" id="6978"/>
    <lineage>
        <taxon>Eukaryota</taxon>
        <taxon>Metazoa</taxon>
        <taxon>Ecdysozoa</taxon>
        <taxon>Arthropoda</taxon>
        <taxon>Hexapoda</taxon>
        <taxon>Insecta</taxon>
        <taxon>Pterygota</taxon>
        <taxon>Neoptera</taxon>
        <taxon>Polyneoptera</taxon>
        <taxon>Dictyoptera</taxon>
        <taxon>Blattodea</taxon>
        <taxon>Blattoidea</taxon>
        <taxon>Blattidae</taxon>
        <taxon>Blattinae</taxon>
        <taxon>Periplaneta</taxon>
    </lineage>
</organism>
<feature type="region of interest" description="Disordered" evidence="1">
    <location>
        <begin position="128"/>
        <end position="167"/>
    </location>
</feature>
<evidence type="ECO:0000259" key="2">
    <source>
        <dbReference type="Pfam" id="PF13843"/>
    </source>
</evidence>
<feature type="domain" description="PiggyBac transposable element-derived protein" evidence="2">
    <location>
        <begin position="241"/>
        <end position="411"/>
    </location>
</feature>
<accession>A0ABQ8T261</accession>